<dbReference type="PRINTS" id="PR01346">
    <property type="entry name" value="HELNAPAPROT"/>
</dbReference>
<organism evidence="4 5">
    <name type="scientific">Reichenbachiella carrageenanivorans</name>
    <dbReference type="NCBI Taxonomy" id="2979869"/>
    <lineage>
        <taxon>Bacteria</taxon>
        <taxon>Pseudomonadati</taxon>
        <taxon>Bacteroidota</taxon>
        <taxon>Cytophagia</taxon>
        <taxon>Cytophagales</taxon>
        <taxon>Reichenbachiellaceae</taxon>
        <taxon>Reichenbachiella</taxon>
    </lineage>
</organism>
<proteinExistence type="inferred from homology"/>
<gene>
    <name evidence="4" type="ORF">N7E81_01320</name>
</gene>
<dbReference type="InterPro" id="IPR012347">
    <property type="entry name" value="Ferritin-like"/>
</dbReference>
<dbReference type="PROSITE" id="PS00818">
    <property type="entry name" value="DPS_1"/>
    <property type="match status" value="1"/>
</dbReference>
<dbReference type="Gene3D" id="1.20.1260.10">
    <property type="match status" value="1"/>
</dbReference>
<dbReference type="PROSITE" id="PS00819">
    <property type="entry name" value="DPS_2"/>
    <property type="match status" value="1"/>
</dbReference>
<sequence length="147" mass="16922">MKENKVIVEKLNELLADFQIYYQNLRGFHWNIQGKEFFELHVKFEELYTDAAMKVDEIAERILTIGGTPLHSFEDYLATAQIKPVKNVHDGVTSVKTVVANLEQIVAKEKEMKDLAGEANDGGTEDQMSALIEEQEKTLWMYKAWLK</sequence>
<dbReference type="PIRSF" id="PIRSF005900">
    <property type="entry name" value="Dps"/>
    <property type="match status" value="1"/>
</dbReference>
<evidence type="ECO:0000256" key="2">
    <source>
        <dbReference type="RuleBase" id="RU003875"/>
    </source>
</evidence>
<dbReference type="InterPro" id="IPR009078">
    <property type="entry name" value="Ferritin-like_SF"/>
</dbReference>
<dbReference type="PANTHER" id="PTHR42932:SF1">
    <property type="entry name" value="GENERAL STRESS PROTEIN 20U"/>
    <property type="match status" value="1"/>
</dbReference>
<dbReference type="InterPro" id="IPR008331">
    <property type="entry name" value="Ferritin_DPS_dom"/>
</dbReference>
<dbReference type="PANTHER" id="PTHR42932">
    <property type="entry name" value="GENERAL STRESS PROTEIN 20U"/>
    <property type="match status" value="1"/>
</dbReference>
<dbReference type="RefSeq" id="WP_263051481.1">
    <property type="nucleotide sequence ID" value="NZ_CP106735.1"/>
</dbReference>
<dbReference type="InterPro" id="IPR002177">
    <property type="entry name" value="DPS_DNA-bd"/>
</dbReference>
<evidence type="ECO:0000313" key="5">
    <source>
        <dbReference type="Proteomes" id="UP001062165"/>
    </source>
</evidence>
<protein>
    <submittedName>
        <fullName evidence="4">DNA starvation/stationary phase protection protein</fullName>
    </submittedName>
</protein>
<accession>A0ABY6D0P7</accession>
<dbReference type="CDD" id="cd01043">
    <property type="entry name" value="DPS"/>
    <property type="match status" value="1"/>
</dbReference>
<dbReference type="InterPro" id="IPR023188">
    <property type="entry name" value="DPS_DNA-bd_CS"/>
</dbReference>
<comment type="similarity">
    <text evidence="1 2">Belongs to the Dps family.</text>
</comment>
<dbReference type="EMBL" id="CP106735">
    <property type="protein sequence ID" value="UXX79750.1"/>
    <property type="molecule type" value="Genomic_DNA"/>
</dbReference>
<evidence type="ECO:0000256" key="1">
    <source>
        <dbReference type="ARBA" id="ARBA00009497"/>
    </source>
</evidence>
<dbReference type="SUPFAM" id="SSF47240">
    <property type="entry name" value="Ferritin-like"/>
    <property type="match status" value="1"/>
</dbReference>
<reference evidence="4" key="1">
    <citation type="submission" date="2022-10" db="EMBL/GenBank/DDBJ databases">
        <title>Comparative genomics and taxonomic characterization of three novel marine species of genus Reichenbachiella exhibiting antioxidant and polysaccharide degradation activities.</title>
        <authorList>
            <person name="Muhammad N."/>
            <person name="Lee Y.-J."/>
            <person name="Ko J."/>
            <person name="Kim S.-G."/>
        </authorList>
    </citation>
    <scope>NUCLEOTIDE SEQUENCE</scope>
    <source>
        <strain evidence="4">Wsw4-B4</strain>
    </source>
</reference>
<evidence type="ECO:0000313" key="4">
    <source>
        <dbReference type="EMBL" id="UXX79750.1"/>
    </source>
</evidence>
<keyword evidence="5" id="KW-1185">Reference proteome</keyword>
<feature type="domain" description="Ferritin/DPS" evidence="3">
    <location>
        <begin position="9"/>
        <end position="146"/>
    </location>
</feature>
<dbReference type="Pfam" id="PF00210">
    <property type="entry name" value="Ferritin"/>
    <property type="match status" value="1"/>
</dbReference>
<name>A0ABY6D0P7_9BACT</name>
<evidence type="ECO:0000259" key="3">
    <source>
        <dbReference type="Pfam" id="PF00210"/>
    </source>
</evidence>
<dbReference type="Proteomes" id="UP001062165">
    <property type="component" value="Chromosome"/>
</dbReference>